<dbReference type="EMBL" id="JANAWD010000930">
    <property type="protein sequence ID" value="KAJ3475031.1"/>
    <property type="molecule type" value="Genomic_DNA"/>
</dbReference>
<keyword evidence="4" id="KW-1185">Reference proteome</keyword>
<evidence type="ECO:0000313" key="4">
    <source>
        <dbReference type="Proteomes" id="UP001212997"/>
    </source>
</evidence>
<evidence type="ECO:0008006" key="5">
    <source>
        <dbReference type="Google" id="ProtNLM"/>
    </source>
</evidence>
<keyword evidence="2" id="KW-1133">Transmembrane helix</keyword>
<proteinExistence type="predicted"/>
<name>A0AAD5UUL9_9APHY</name>
<keyword evidence="2" id="KW-0812">Transmembrane</keyword>
<evidence type="ECO:0000256" key="1">
    <source>
        <dbReference type="SAM" id="MobiDB-lite"/>
    </source>
</evidence>
<dbReference type="AlphaFoldDB" id="A0AAD5UUL9"/>
<organism evidence="3 4">
    <name type="scientific">Meripilus lineatus</name>
    <dbReference type="NCBI Taxonomy" id="2056292"/>
    <lineage>
        <taxon>Eukaryota</taxon>
        <taxon>Fungi</taxon>
        <taxon>Dikarya</taxon>
        <taxon>Basidiomycota</taxon>
        <taxon>Agaricomycotina</taxon>
        <taxon>Agaricomycetes</taxon>
        <taxon>Polyporales</taxon>
        <taxon>Meripilaceae</taxon>
        <taxon>Meripilus</taxon>
    </lineage>
</organism>
<gene>
    <name evidence="3" type="ORF">NLI96_g12103</name>
</gene>
<protein>
    <recommendedName>
        <fullName evidence="5">Glycoside hydrolase family 76 protein</fullName>
    </recommendedName>
</protein>
<feature type="transmembrane region" description="Helical" evidence="2">
    <location>
        <begin position="387"/>
        <end position="410"/>
    </location>
</feature>
<feature type="region of interest" description="Disordered" evidence="1">
    <location>
        <begin position="574"/>
        <end position="593"/>
    </location>
</feature>
<dbReference type="Proteomes" id="UP001212997">
    <property type="component" value="Unassembled WGS sequence"/>
</dbReference>
<keyword evidence="2" id="KW-0472">Membrane</keyword>
<reference evidence="3" key="1">
    <citation type="submission" date="2022-07" db="EMBL/GenBank/DDBJ databases">
        <title>Genome Sequence of Physisporinus lineatus.</title>
        <authorList>
            <person name="Buettner E."/>
        </authorList>
    </citation>
    <scope>NUCLEOTIDE SEQUENCE</scope>
    <source>
        <strain evidence="3">VT162</strain>
    </source>
</reference>
<feature type="region of interest" description="Disordered" evidence="1">
    <location>
        <begin position="530"/>
        <end position="558"/>
    </location>
</feature>
<accession>A0AAD5UUL9</accession>
<feature type="region of interest" description="Disordered" evidence="1">
    <location>
        <begin position="417"/>
        <end position="437"/>
    </location>
</feature>
<comment type="caution">
    <text evidence="3">The sequence shown here is derived from an EMBL/GenBank/DDBJ whole genome shotgun (WGS) entry which is preliminary data.</text>
</comment>
<evidence type="ECO:0000256" key="2">
    <source>
        <dbReference type="SAM" id="Phobius"/>
    </source>
</evidence>
<sequence>MWRNPTSNHSLLTRVVGARSVIESVIPIFGPNMFVNNEEYSATAQLYCAISLYDRLVSNSSYKGMVQSIMASLNQTRLNDGTDNPEVTSEQALTAIYAYHAYGDHEFLQIAMTIYDEASIYLVTTQDAAAGTTRPRLNVTLPSTCQGDMAKIALAFITSTLYTSPLIVSSITLFPDSAVVGNGTCDVTSSYYQDVDLGLCIEGISVYANVTGDVKSISFLHNLIVGVVKSPHFPLLQNGIIANGTFEPPSSFHTYDPVNQPDGALESTKSVFVRGMYVAWSRIDPTSAIAQLIEAFLMVQYNALLELASESDSYHFSWQWQGPPNTQLLPWGQAAALPVLNAAIGLVVGPTMRATSSTSSNQSPTASPTTTVVVPPGTNLKTSDTRLIIGLSVAAATVLLVATILAFRVWRRCSTRASDSEEKETLPQSLDSTVPDDGIEPFTLENIPSEYANHPPKSTSKETAGLFLTEPRSNDIPQIDHEVSFGEHDIPDTTLPGRSHLSIFRPLSTSDPTPIRIPRPVTSAPTRARLERDPPISTQPLEMANGSDIDEGNDDPSALPALIRELNRALARLPDGEIPIEEGTEPPPEYQET</sequence>
<evidence type="ECO:0000313" key="3">
    <source>
        <dbReference type="EMBL" id="KAJ3475031.1"/>
    </source>
</evidence>